<accession>A0A1Y1WMP7</accession>
<feature type="non-terminal residue" evidence="1">
    <location>
        <position position="1"/>
    </location>
</feature>
<dbReference type="Proteomes" id="UP000193922">
    <property type="component" value="Unassembled WGS sequence"/>
</dbReference>
<evidence type="ECO:0000313" key="2">
    <source>
        <dbReference type="Proteomes" id="UP000193922"/>
    </source>
</evidence>
<reference evidence="1 2" key="1">
    <citation type="submission" date="2016-07" db="EMBL/GenBank/DDBJ databases">
        <title>Pervasive Adenine N6-methylation of Active Genes in Fungi.</title>
        <authorList>
            <consortium name="DOE Joint Genome Institute"/>
            <person name="Mondo S.J."/>
            <person name="Dannebaum R.O."/>
            <person name="Kuo R.C."/>
            <person name="Labutti K."/>
            <person name="Haridas S."/>
            <person name="Kuo A."/>
            <person name="Salamov A."/>
            <person name="Ahrendt S.R."/>
            <person name="Lipzen A."/>
            <person name="Sullivan W."/>
            <person name="Andreopoulos W.B."/>
            <person name="Clum A."/>
            <person name="Lindquist E."/>
            <person name="Daum C."/>
            <person name="Ramamoorthy G.K."/>
            <person name="Gryganskyi A."/>
            <person name="Culley D."/>
            <person name="Magnuson J.K."/>
            <person name="James T.Y."/>
            <person name="O'Malley M.A."/>
            <person name="Stajich J.E."/>
            <person name="Spatafora J.W."/>
            <person name="Visel A."/>
            <person name="Grigoriev I.V."/>
        </authorList>
    </citation>
    <scope>NUCLEOTIDE SEQUENCE [LARGE SCALE GENOMIC DNA]</scope>
    <source>
        <strain evidence="1 2">ATCC 12442</strain>
    </source>
</reference>
<protein>
    <submittedName>
        <fullName evidence="1">Uncharacterized protein</fullName>
    </submittedName>
</protein>
<dbReference type="GeneID" id="63802963"/>
<comment type="caution">
    <text evidence="1">The sequence shown here is derived from an EMBL/GenBank/DDBJ whole genome shotgun (WGS) entry which is preliminary data.</text>
</comment>
<organism evidence="1 2">
    <name type="scientific">Linderina pennispora</name>
    <dbReference type="NCBI Taxonomy" id="61395"/>
    <lineage>
        <taxon>Eukaryota</taxon>
        <taxon>Fungi</taxon>
        <taxon>Fungi incertae sedis</taxon>
        <taxon>Zoopagomycota</taxon>
        <taxon>Kickxellomycotina</taxon>
        <taxon>Kickxellomycetes</taxon>
        <taxon>Kickxellales</taxon>
        <taxon>Kickxellaceae</taxon>
        <taxon>Linderina</taxon>
    </lineage>
</organism>
<keyword evidence="2" id="KW-1185">Reference proteome</keyword>
<gene>
    <name evidence="1" type="ORF">DL89DRAFT_264599</name>
</gene>
<sequence length="326" mass="35581">RPDDPGPFTADFTYPETASDAEISLRRAPSSMEAMHALLGQQSMYSNSVQAQAAIDPRLLQMPSPAHEPVTIDTFQYNYSVPTSFADPRIISGSSDLYLPYQGIFADINAPLPTDADQSFQAWNFIYNQGPAAPQVDFGLETTFGDSMISSPFHTLTHGAPAGPSALPAPASSSKELPKMVNLGRLDTFMASDPVLPSQRWDSLKDKGIKPKVRQPRISMRATLCPTPAAQDSDECAAPGTCALICTPKPPAKRRGRIPGTVLGSTRTNFTTHQRFGIKTANWIKSTMLRDYYILKVTQALRLTERQIKRKHGDQETGADTDLPVA</sequence>
<dbReference type="EMBL" id="MCFD01000001">
    <property type="protein sequence ID" value="ORX74811.1"/>
    <property type="molecule type" value="Genomic_DNA"/>
</dbReference>
<name>A0A1Y1WMP7_9FUNG</name>
<dbReference type="RefSeq" id="XP_040748022.1">
    <property type="nucleotide sequence ID" value="XM_040886315.1"/>
</dbReference>
<proteinExistence type="predicted"/>
<dbReference type="AlphaFoldDB" id="A0A1Y1WMP7"/>
<evidence type="ECO:0000313" key="1">
    <source>
        <dbReference type="EMBL" id="ORX74811.1"/>
    </source>
</evidence>